<proteinExistence type="predicted"/>
<keyword evidence="2" id="KW-1185">Reference proteome</keyword>
<protein>
    <submittedName>
        <fullName evidence="1">Uncharacterized protein</fullName>
    </submittedName>
</protein>
<evidence type="ECO:0000313" key="2">
    <source>
        <dbReference type="Proteomes" id="UP001732700"/>
    </source>
</evidence>
<dbReference type="Proteomes" id="UP001732700">
    <property type="component" value="Chromosome 2A"/>
</dbReference>
<accession>A0ACD5UFX9</accession>
<reference evidence="1" key="1">
    <citation type="submission" date="2021-05" db="EMBL/GenBank/DDBJ databases">
        <authorList>
            <person name="Scholz U."/>
            <person name="Mascher M."/>
            <person name="Fiebig A."/>
        </authorList>
    </citation>
    <scope>NUCLEOTIDE SEQUENCE [LARGE SCALE GENOMIC DNA]</scope>
</reference>
<name>A0ACD5UFX9_AVESA</name>
<reference evidence="1" key="2">
    <citation type="submission" date="2025-09" db="UniProtKB">
        <authorList>
            <consortium name="EnsemblPlants"/>
        </authorList>
    </citation>
    <scope>IDENTIFICATION</scope>
</reference>
<organism evidence="1 2">
    <name type="scientific">Avena sativa</name>
    <name type="common">Oat</name>
    <dbReference type="NCBI Taxonomy" id="4498"/>
    <lineage>
        <taxon>Eukaryota</taxon>
        <taxon>Viridiplantae</taxon>
        <taxon>Streptophyta</taxon>
        <taxon>Embryophyta</taxon>
        <taxon>Tracheophyta</taxon>
        <taxon>Spermatophyta</taxon>
        <taxon>Magnoliopsida</taxon>
        <taxon>Liliopsida</taxon>
        <taxon>Poales</taxon>
        <taxon>Poaceae</taxon>
        <taxon>BOP clade</taxon>
        <taxon>Pooideae</taxon>
        <taxon>Poodae</taxon>
        <taxon>Poeae</taxon>
        <taxon>Poeae Chloroplast Group 1 (Aveneae type)</taxon>
        <taxon>Aveninae</taxon>
        <taxon>Avena</taxon>
    </lineage>
</organism>
<sequence length="863" mass="94783">MTKSKNGCLKILICAGAGSDPSAGSDPETDAHADESKAISDKSRWSFRRRSTRHRVLKNSDISEPETLSSSKAKAEIAPSNNVYSSTYSYASEKPLHLEKPDVEKPDEKILHQEKLDEKPLHEEKPDEKPAEKPTDEPADQIVERSIELPVEKITELLSEEPAERISEKPIEEPTEKAVEELDEKPDESIPVSSIELTQDETVLLTVRSNPDHEEEDHVESAAVVIQSGIRTYNARHELSNHKDLVKLQAVIRGHLVRRQAAESLQCLLAIIKTQGLVRAHQAQQDTLVCSSSEKLLQNGFALKLMHSMSTSKSMNIRCDPSETDATWKWMERWTALILPVTGGHLQQNAENSGLVVEKMEEDAQREEKVVPLDSNISFPKLVPDDVEETLRSSDSSAFVEETLRPSGSIVLEGPECVPEETSRSEINDDPVPELIEEINDDAEQMADSKTENVVEQSLDLSGQQSSQTDLSREASPLPEKSESSTEDIMDPYNLEQSLEMDGRSAARKACNPAFAAAQMKFEELTSNSTVSRSNSSSFVDGSSKLKVQTSHSQDGTSPKQNSHTGIPESAVGRDAKIILAASECGTEISISSTLDSPDRSEADGGEIVMEIGALGGRNYATENAEKDNHVLHSEVKDTSEGVVQPEKEEELNGDVANPAIALDPVLEQSHVGPRKPDLHDQIENSVETYARSPEGTPISRTTFAESHGTPSSEVSVNTNKSKSKSKKPKSRVSRRSLTSPSNSVGRSSTDNLSKDYKHAKRESSIKVAKSDNVDQEPRMSNSTPLPSYMQFTESARAKAAALSPKMSPDVQDSNPRKRHSLPITNGKQDTSPRMQRSSSQAQEKVKANVAVPHNPSDKRWNI</sequence>
<dbReference type="EnsemblPlants" id="AVESA.00010b.r2.2AG0244740.1">
    <property type="protein sequence ID" value="AVESA.00010b.r2.2AG0244740.1.CDS"/>
    <property type="gene ID" value="AVESA.00010b.r2.2AG0244740"/>
</dbReference>
<evidence type="ECO:0000313" key="1">
    <source>
        <dbReference type="EnsemblPlants" id="AVESA.00010b.r2.2AG0244740.1.CDS"/>
    </source>
</evidence>